<dbReference type="GO" id="GO:0003887">
    <property type="term" value="F:DNA-directed DNA polymerase activity"/>
    <property type="evidence" value="ECO:0007669"/>
    <property type="project" value="UniProtKB-KW"/>
</dbReference>
<dbReference type="InterPro" id="IPR045085">
    <property type="entry name" value="HLD_clamp_pol_III_gamma_tau"/>
</dbReference>
<evidence type="ECO:0000256" key="4">
    <source>
        <dbReference type="ARBA" id="ARBA00022705"/>
    </source>
</evidence>
<comment type="similarity">
    <text evidence="1 11">Belongs to the DnaX/STICHEL family.</text>
</comment>
<dbReference type="GO" id="GO:0046872">
    <property type="term" value="F:metal ion binding"/>
    <property type="evidence" value="ECO:0007669"/>
    <property type="project" value="UniProtKB-KW"/>
</dbReference>
<dbReference type="InterPro" id="IPR003593">
    <property type="entry name" value="AAA+_ATPase"/>
</dbReference>
<keyword evidence="2 11" id="KW-0808">Transferase</keyword>
<evidence type="ECO:0000256" key="7">
    <source>
        <dbReference type="ARBA" id="ARBA00022833"/>
    </source>
</evidence>
<evidence type="ECO:0000256" key="3">
    <source>
        <dbReference type="ARBA" id="ARBA00022695"/>
    </source>
</evidence>
<evidence type="ECO:0000256" key="1">
    <source>
        <dbReference type="ARBA" id="ARBA00006360"/>
    </source>
</evidence>
<dbReference type="Proteomes" id="UP000027284">
    <property type="component" value="Unassembled WGS sequence"/>
</dbReference>
<keyword evidence="5" id="KW-0479">Metal-binding</keyword>
<dbReference type="Gene3D" id="1.10.8.60">
    <property type="match status" value="1"/>
</dbReference>
<evidence type="ECO:0000256" key="9">
    <source>
        <dbReference type="ARBA" id="ARBA00022932"/>
    </source>
</evidence>
<dbReference type="SUPFAM" id="SSF48019">
    <property type="entry name" value="post-AAA+ oligomerization domain-like"/>
    <property type="match status" value="1"/>
</dbReference>
<proteinExistence type="inferred from homology"/>
<dbReference type="RefSeq" id="WP_053334716.1">
    <property type="nucleotide sequence ID" value="NZ_JMFG01000002.1"/>
</dbReference>
<evidence type="ECO:0000256" key="2">
    <source>
        <dbReference type="ARBA" id="ARBA00022679"/>
    </source>
</evidence>
<sequence>MSAYQVLARRYRPQTFEDLVGQETVVRTLRNALATGKVSHAYVFSGLRGVGKTTAARILAKALNCERGPTPDPCGQCVPCREIAEGTSMDVLEIDAASNRGIDNVRELREVARILPVRDRYRVFILDEAHQLTGEAFNALLKILEEPPPHVVFILASTEKHKFPPTILSRCQQLDFRPLPTETIAQRLKEVAAREKFALEDAAAHLIARAAQGSLRDGLSILDQVRSFVGEAAVDAAAVSQVLGLPPLEFLVELWQALASGNPGRALELVAQREAQGGDPLLLYQELLELLRSLVLVAANREAPLPYPPPFREALADSAAQVGLASLLRILSLAISGRELVSAAPSPGLGVMVAVGKLALWPRLVRVEALLAGNQAVAPSASPAGFSEGSLPLGASPLEGFLDQVGHKLGVALAARLRSFCELSLGEGELLIRLRSGGPNATAKALQEALASLESLARELDLAQKVRLVVTEAEPSLEQKVAADPRVQAVLEVFGGKITKVEEQS</sequence>
<dbReference type="GO" id="GO:0005524">
    <property type="term" value="F:ATP binding"/>
    <property type="evidence" value="ECO:0007669"/>
    <property type="project" value="UniProtKB-KW"/>
</dbReference>
<evidence type="ECO:0000313" key="14">
    <source>
        <dbReference type="Proteomes" id="UP000027284"/>
    </source>
</evidence>
<evidence type="ECO:0000256" key="11">
    <source>
        <dbReference type="RuleBase" id="RU364063"/>
    </source>
</evidence>
<accession>A0A062XZX6</accession>
<keyword evidence="6 11" id="KW-0547">Nucleotide-binding</keyword>
<dbReference type="Pfam" id="PF22608">
    <property type="entry name" value="DNAX_ATPase_lid"/>
    <property type="match status" value="1"/>
</dbReference>
<keyword evidence="7" id="KW-0862">Zinc</keyword>
<dbReference type="Gene3D" id="1.20.272.10">
    <property type="match status" value="1"/>
</dbReference>
<comment type="catalytic activity">
    <reaction evidence="10 11">
        <text>DNA(n) + a 2'-deoxyribonucleoside 5'-triphosphate = DNA(n+1) + diphosphate</text>
        <dbReference type="Rhea" id="RHEA:22508"/>
        <dbReference type="Rhea" id="RHEA-COMP:17339"/>
        <dbReference type="Rhea" id="RHEA-COMP:17340"/>
        <dbReference type="ChEBI" id="CHEBI:33019"/>
        <dbReference type="ChEBI" id="CHEBI:61560"/>
        <dbReference type="ChEBI" id="CHEBI:173112"/>
        <dbReference type="EC" id="2.7.7.7"/>
    </reaction>
</comment>
<keyword evidence="9 11" id="KW-0239">DNA-directed DNA polymerase</keyword>
<dbReference type="AlphaFoldDB" id="A0A062XZX6"/>
<reference evidence="13 14" key="1">
    <citation type="submission" date="2014-04" db="EMBL/GenBank/DDBJ databases">
        <title>The Genome Sequence of Thermoanaerobaculum aquaticum MP-01, The First Cultivated Group 23 Acidobacterium.</title>
        <authorList>
            <person name="Stamps B.W."/>
            <person name="Losey N.A."/>
            <person name="Lawson P.A."/>
            <person name="Stevenson B.S."/>
        </authorList>
    </citation>
    <scope>NUCLEOTIDE SEQUENCE [LARGE SCALE GENOMIC DNA]</scope>
    <source>
        <strain evidence="13 14">MP-01</strain>
    </source>
</reference>
<name>A0A062XZX6_9BACT</name>
<dbReference type="NCBIfam" id="TIGR02397">
    <property type="entry name" value="dnaX_nterm"/>
    <property type="match status" value="1"/>
</dbReference>
<evidence type="ECO:0000256" key="6">
    <source>
        <dbReference type="ARBA" id="ARBA00022741"/>
    </source>
</evidence>
<keyword evidence="8 11" id="KW-0067">ATP-binding</keyword>
<evidence type="ECO:0000256" key="10">
    <source>
        <dbReference type="ARBA" id="ARBA00049244"/>
    </source>
</evidence>
<dbReference type="OrthoDB" id="9810148at2"/>
<dbReference type="PRINTS" id="PR00300">
    <property type="entry name" value="CLPPROTEASEA"/>
</dbReference>
<dbReference type="FunFam" id="3.40.50.300:FF:000014">
    <property type="entry name" value="DNA polymerase III subunit gamma/tau"/>
    <property type="match status" value="1"/>
</dbReference>
<dbReference type="InterPro" id="IPR050238">
    <property type="entry name" value="DNA_Rep/Repair_Clamp_Loader"/>
</dbReference>
<dbReference type="SUPFAM" id="SSF52540">
    <property type="entry name" value="P-loop containing nucleoside triphosphate hydrolases"/>
    <property type="match status" value="1"/>
</dbReference>
<organism evidence="13 14">
    <name type="scientific">Thermoanaerobaculum aquaticum</name>
    <dbReference type="NCBI Taxonomy" id="1312852"/>
    <lineage>
        <taxon>Bacteria</taxon>
        <taxon>Pseudomonadati</taxon>
        <taxon>Acidobacteriota</taxon>
        <taxon>Thermoanaerobaculia</taxon>
        <taxon>Thermoanaerobaculales</taxon>
        <taxon>Thermoanaerobaculaceae</taxon>
        <taxon>Thermoanaerobaculum</taxon>
    </lineage>
</organism>
<evidence type="ECO:0000313" key="13">
    <source>
        <dbReference type="EMBL" id="KDA54979.1"/>
    </source>
</evidence>
<dbReference type="SMART" id="SM00382">
    <property type="entry name" value="AAA"/>
    <property type="match status" value="1"/>
</dbReference>
<dbReference type="Gene3D" id="3.40.50.300">
    <property type="entry name" value="P-loop containing nucleotide triphosphate hydrolases"/>
    <property type="match status" value="1"/>
</dbReference>
<feature type="domain" description="AAA+ ATPase" evidence="12">
    <location>
        <begin position="38"/>
        <end position="180"/>
    </location>
</feature>
<dbReference type="InterPro" id="IPR022754">
    <property type="entry name" value="DNA_pol_III_gamma-3"/>
</dbReference>
<dbReference type="InterPro" id="IPR008921">
    <property type="entry name" value="DNA_pol3_clamp-load_cplx_C"/>
</dbReference>
<dbReference type="GO" id="GO:0003677">
    <property type="term" value="F:DNA binding"/>
    <property type="evidence" value="ECO:0007669"/>
    <property type="project" value="InterPro"/>
</dbReference>
<dbReference type="EMBL" id="JMFG01000002">
    <property type="protein sequence ID" value="KDA54979.1"/>
    <property type="molecule type" value="Genomic_DNA"/>
</dbReference>
<comment type="function">
    <text evidence="11">DNA polymerase III is a complex, multichain enzyme responsible for most of the replicative synthesis in bacteria. This DNA polymerase also exhibits 3' to 5' exonuclease activity.</text>
</comment>
<comment type="subunit">
    <text evidence="11">DNA polymerase III contains a core (composed of alpha, epsilon and theta chains) that associates with a tau subunit. This core dimerizes to form the POLIII' complex. PolIII' associates with the gamma complex (composed of gamma, delta, delta', psi and chi chains) and with the beta chain to form the complete DNA polymerase III complex.</text>
</comment>
<dbReference type="PANTHER" id="PTHR11669">
    <property type="entry name" value="REPLICATION FACTOR C / DNA POLYMERASE III GAMMA-TAU SUBUNIT"/>
    <property type="match status" value="1"/>
</dbReference>
<keyword evidence="3 11" id="KW-0548">Nucleotidyltransferase</keyword>
<evidence type="ECO:0000256" key="5">
    <source>
        <dbReference type="ARBA" id="ARBA00022723"/>
    </source>
</evidence>
<evidence type="ECO:0000259" key="12">
    <source>
        <dbReference type="SMART" id="SM00382"/>
    </source>
</evidence>
<dbReference type="InterPro" id="IPR012763">
    <property type="entry name" value="DNA_pol_III_sug/sutau_N"/>
</dbReference>
<dbReference type="InterPro" id="IPR027417">
    <property type="entry name" value="P-loop_NTPase"/>
</dbReference>
<dbReference type="STRING" id="1312852.EG19_04060"/>
<dbReference type="GO" id="GO:0009360">
    <property type="term" value="C:DNA polymerase III complex"/>
    <property type="evidence" value="ECO:0007669"/>
    <property type="project" value="InterPro"/>
</dbReference>
<dbReference type="PANTHER" id="PTHR11669:SF0">
    <property type="entry name" value="PROTEIN STICHEL-LIKE 2"/>
    <property type="match status" value="1"/>
</dbReference>
<keyword evidence="4 11" id="KW-0235">DNA replication</keyword>
<dbReference type="EC" id="2.7.7.7" evidence="11"/>
<keyword evidence="14" id="KW-1185">Reference proteome</keyword>
<dbReference type="InterPro" id="IPR001270">
    <property type="entry name" value="ClpA/B"/>
</dbReference>
<comment type="caution">
    <text evidence="13">The sequence shown here is derived from an EMBL/GenBank/DDBJ whole genome shotgun (WGS) entry which is preliminary data.</text>
</comment>
<evidence type="ECO:0000256" key="8">
    <source>
        <dbReference type="ARBA" id="ARBA00022840"/>
    </source>
</evidence>
<protein>
    <recommendedName>
        <fullName evidence="11">DNA polymerase III subunit gamma/tau</fullName>
        <ecNumber evidence="11">2.7.7.7</ecNumber>
    </recommendedName>
</protein>
<dbReference type="CDD" id="cd00009">
    <property type="entry name" value="AAA"/>
    <property type="match status" value="1"/>
</dbReference>
<dbReference type="FunFam" id="1.10.8.60:FF:000013">
    <property type="entry name" value="DNA polymerase III subunit gamma/tau"/>
    <property type="match status" value="1"/>
</dbReference>
<gene>
    <name evidence="11" type="primary">dnaX</name>
    <name evidence="13" type="ORF">EG19_04060</name>
</gene>
<dbReference type="Pfam" id="PF12169">
    <property type="entry name" value="DNA_pol3_gamma3"/>
    <property type="match status" value="1"/>
</dbReference>
<dbReference type="Pfam" id="PF13177">
    <property type="entry name" value="DNA_pol3_delta2"/>
    <property type="match status" value="1"/>
</dbReference>
<dbReference type="GO" id="GO:0006261">
    <property type="term" value="P:DNA-templated DNA replication"/>
    <property type="evidence" value="ECO:0007669"/>
    <property type="project" value="TreeGrafter"/>
</dbReference>